<name>A0AAV7NMJ3_PLEWA</name>
<evidence type="ECO:0000313" key="3">
    <source>
        <dbReference type="Proteomes" id="UP001066276"/>
    </source>
</evidence>
<feature type="compositionally biased region" description="Basic residues" evidence="1">
    <location>
        <begin position="10"/>
        <end position="22"/>
    </location>
</feature>
<sequence>MVRGDEKNHKNGRRQRRGARRRWYTEEQRRRMGRRKKTDSRRREVERRGRNSGSPGGATRDCQPGASRDRLRGTRVVGKGEEGE</sequence>
<evidence type="ECO:0000256" key="1">
    <source>
        <dbReference type="SAM" id="MobiDB-lite"/>
    </source>
</evidence>
<accession>A0AAV7NMJ3</accession>
<evidence type="ECO:0000313" key="2">
    <source>
        <dbReference type="EMBL" id="KAJ1114403.1"/>
    </source>
</evidence>
<reference evidence="2" key="1">
    <citation type="journal article" date="2022" name="bioRxiv">
        <title>Sequencing and chromosome-scale assembly of the giantPleurodeles waltlgenome.</title>
        <authorList>
            <person name="Brown T."/>
            <person name="Elewa A."/>
            <person name="Iarovenko S."/>
            <person name="Subramanian E."/>
            <person name="Araus A.J."/>
            <person name="Petzold A."/>
            <person name="Susuki M."/>
            <person name="Suzuki K.-i.T."/>
            <person name="Hayashi T."/>
            <person name="Toyoda A."/>
            <person name="Oliveira C."/>
            <person name="Osipova E."/>
            <person name="Leigh N.D."/>
            <person name="Simon A."/>
            <person name="Yun M.H."/>
        </authorList>
    </citation>
    <scope>NUCLEOTIDE SEQUENCE</scope>
    <source>
        <strain evidence="2">20211129_DDA</strain>
        <tissue evidence="2">Liver</tissue>
    </source>
</reference>
<feature type="compositionally biased region" description="Basic residues" evidence="1">
    <location>
        <begin position="31"/>
        <end position="40"/>
    </location>
</feature>
<comment type="caution">
    <text evidence="2">The sequence shown here is derived from an EMBL/GenBank/DDBJ whole genome shotgun (WGS) entry which is preliminary data.</text>
</comment>
<feature type="region of interest" description="Disordered" evidence="1">
    <location>
        <begin position="1"/>
        <end position="84"/>
    </location>
</feature>
<keyword evidence="3" id="KW-1185">Reference proteome</keyword>
<dbReference type="AlphaFoldDB" id="A0AAV7NMJ3"/>
<dbReference type="EMBL" id="JANPWB010000012">
    <property type="protein sequence ID" value="KAJ1114403.1"/>
    <property type="molecule type" value="Genomic_DNA"/>
</dbReference>
<protein>
    <submittedName>
        <fullName evidence="2">Uncharacterized protein</fullName>
    </submittedName>
</protein>
<organism evidence="2 3">
    <name type="scientific">Pleurodeles waltl</name>
    <name type="common">Iberian ribbed newt</name>
    <dbReference type="NCBI Taxonomy" id="8319"/>
    <lineage>
        <taxon>Eukaryota</taxon>
        <taxon>Metazoa</taxon>
        <taxon>Chordata</taxon>
        <taxon>Craniata</taxon>
        <taxon>Vertebrata</taxon>
        <taxon>Euteleostomi</taxon>
        <taxon>Amphibia</taxon>
        <taxon>Batrachia</taxon>
        <taxon>Caudata</taxon>
        <taxon>Salamandroidea</taxon>
        <taxon>Salamandridae</taxon>
        <taxon>Pleurodelinae</taxon>
        <taxon>Pleurodeles</taxon>
    </lineage>
</organism>
<dbReference type="Proteomes" id="UP001066276">
    <property type="component" value="Chromosome 8"/>
</dbReference>
<proteinExistence type="predicted"/>
<gene>
    <name evidence="2" type="ORF">NDU88_002641</name>
</gene>
<feature type="compositionally biased region" description="Basic and acidic residues" evidence="1">
    <location>
        <begin position="67"/>
        <end position="84"/>
    </location>
</feature>